<proteinExistence type="predicted"/>
<organism evidence="2 3">
    <name type="scientific">Theileria orientalis</name>
    <dbReference type="NCBI Taxonomy" id="68886"/>
    <lineage>
        <taxon>Eukaryota</taxon>
        <taxon>Sar</taxon>
        <taxon>Alveolata</taxon>
        <taxon>Apicomplexa</taxon>
        <taxon>Aconoidasida</taxon>
        <taxon>Piroplasmida</taxon>
        <taxon>Theileriidae</taxon>
        <taxon>Theileria</taxon>
    </lineage>
</organism>
<feature type="compositionally biased region" description="Low complexity" evidence="1">
    <location>
        <begin position="625"/>
        <end position="644"/>
    </location>
</feature>
<feature type="region of interest" description="Disordered" evidence="1">
    <location>
        <begin position="2754"/>
        <end position="2941"/>
    </location>
</feature>
<name>A0A976MCI7_THEOR</name>
<feature type="compositionally biased region" description="Basic and acidic residues" evidence="1">
    <location>
        <begin position="34"/>
        <end position="47"/>
    </location>
</feature>
<sequence length="3590" mass="391061">MNTAKLVSLLLGVAAVVVLVVVLVLFFQKKGEAKPEETKPAEPDSKASPELPAHGAASGVLNVVTFMRDSSLEDMRNLVGSYLLDARAKSNYQSVGQMVTVVASDLEDSPGYTKLTHTLPSPFKGTEVVFDGVSRLPTFEHPVASLVAYWWQSTLLFLTFKTVNQNGQSAATKFYHFSANRTEVGLRWSRVMLDHTNDLDLAVLAGKLDEVNALFGNVVTLHLDEYLDESTGTYTSEFGGLPTTFNLSKRPFTQAGFMKVTHKLLEAGSEVAKPFKLKKVLVSGTALTDLVLPKKPMTALSVYWWHNTPLLAELDLMSGTKDHFVYNLDANNWLNEPVEKVRSTLTLLKNNLGVPLTMDLGKKGVSVDLTYTTNEVLVRVSGPATDGPRGFPKYTHRFASGKSHFVGTFLNSGTPQNGLPFVRVNEVSVFFSDEVPLLVQMNLSGSGSLSTKKVFYSNNGFGFWSRVLLTETLKDTDSMLRKLDAENKKLVSTNDKYVVDVLMKSDYLSVGKLLKVAKQTLTDDLKLYTMYQHNKKNNTAFKFQKLVSVGKDLATEGLEELTGVTKAKVYWFLDTPVLVHLEGTVTVPASNVTPATTLPNAGQLPSQASPSGAGGAGLAPGAPGGVNVASGVSSDSASSSTGVVQPTSPVATTTTTKAFNQYYSFNGDTKKWVNVAYNEVGDGQVNRLKQVLDKAKATLGSVTFQVGHGAGSYKSGPVTVTVTNTTSKSKYVRGVFDMMTHTMSAPFPLGKLKHFDFDVKLTHVPVKDKDDVLDEPTKENPEAPYPLDFNAVGMEVYVYKYVPLVVALKMEEGNTLFFANLLAESKWRRFTFENDKKVGDRLEDLRKKLTTVSSLDVCKKHEAENAATYRLKPAVGEGNVDVSLTRLNEVSDGMTGVLHTLPSAQKLGSLTCGDEVLTGLDFADVNKVSVFFKANVPVVVKANSTPKYFTLNPSGGLSRHVLPPDATDLNAQQVTDLVTTVANNMGSVLEFNVEMRNHYNVASSGLQMKVAHAPLGATWSLYTHTLGENNETFTVSKFMKGMRDMVGLPHNKLLSAVYIGFKGNEPKLLGLKTVSPAVYEWHVFDKYRWLFDFYTETLLEDDEVVAVLEDVDDGLENEFSLDLALESTPDMFVFDHHKFTDTALAGFARNTYTVADVKYPFLLGALQHNSEVLTATDLATYHLNSLTSYTYKGEPVLLHALTFDKNSLFFETNFAGLFSPVDLGELNEEALKNKLANLKAKAATLVTVELTAKEGYKNYETNVLVAKKEEAALQNFEKYEHKLPDTPNTGGDPATKPTAFTFKKVKYNNTVLEVELPAGTVTSVNTFLGSDGVPAAFHFVLTPPPAAAPAKPAEQETSGPVAAHPAPAAAVTVMNHYFFHKAGKWEPLAQANALATDALKTKLVEAEKTFEMKVDVDLTNKVTHNVWTRVEDKTGNELGKDAPEESAENPRTTKTVNFLVEANPKEVGRLKAYTHVPQMKTFKTGANATTAELSPFVVAFKLGEEKLTGFELNKVDKFTVFWVDDTYPVMVLLKTPTAHKFYRYLHDYDWVLVKSVNDLPSEELMFEMATLARNAFTYEASVDLGADTGLGTASKYKSGQLTMRVVDSGMLGANYKMFTHESTSVFAPVFHLEELNLFGALGLRPLNELGFVHHVKVFANLDKFPLLAEVAATNFKHPRAPLKYHYYKFNQALTAAGGAAGTGAPLLFVKSVDVKLNEKELLELLKPLDGVKDTTFVVKLDEKAAYNPKEGATFNVERTTEASDSEKFDVYTHKFPEAGEGAVAPPVKKTLVLMVGDKKVGFVTKDAGFTGVVVHWLNGVPVHAALKFGAANEHLNYYFLGGEHWSATLKFDEEFAFTDRVKLFQKLNPHYESKDLDFGNKTLKTQFGVVTDLELLDYKPEGLKLPDGLVGYSFKLNGAKYDVVKMLNFGLDFDALELELPSGKVTGVNVFSPEAFYAPLFVEVKSHVLVEAEKTEPEKKEAVYDDVYSYFHVTSSGFWTALRTKGKKLGNEALALRLAKVAFPVPALVDLGKREGTYGLPKMLVEKKHFSTAHTYARYEHKLAAGDNFLLTRWVFGGLQMDELPVLKADHVAAYFYEDAVPLLLEVNNAGLFKFFAPDANGHWLPENVPRTAVSAFLDNLVHEVTLVALNSDEWVPHLNTNFLREMELVPEVKVVLPESVKAAAAGDESTVPSTPISSPAPERAAPSEADRTAEAAAASRVADKGPVVEVVTQAKASLVSSAAVSPETTNLKGTESAGTLPAGGNVAANQQTTVRAAGAPGSGPVNQVVPEVPAENAAAAVKAKREFKPALFNYEDLFHGYMTMGKFVKVARFDTVPNGYNFGKHTFVRGGKYYANKFLLGGKEYELPVEADATNRSRLASSLGFYSWATNPLLLKLGLHAKAPVFFSFNKTANTWEKTKVVNLDEELEHLNNLNDVYVFDLAKPNGRHKYYNNRSYYVSDGPQLLPELFKSAEFETFKLLQTKVAGTAMEHHQKVGFKLGKLRLNGVDLPSDGLPEDKLFYFLHVFTSKSSKKPLLLVFYDDEDEKDRKKFEQANPGKFLGHYYHLNLDGTWSKFTPEGADAVTNKLKELEVMFAVPLTLDLAKVTGTAGFLNYKSNGNEFVVERVFVPVVRAPDAPARGPEPADVLEPVVPMVAPGRVVPGPMGEQGGVRDTPEPAFTRPAGPGATVVEEPMVQSKFTLATGDSVSPPVATKPQAAAAAAAAAAHPGQHVPGPAGFTVITRGVAPNQDVRAVAPPLAGPAPPAEEGRMPRQGPEPVDQGGVPDTDPTRIRGGAEVPAPNTEGNQNNAQGTNGNSVTQQPTGAVTSNTVAEGVGAGGQGPAVPSSVGTPGAPGQPPVQPTLPAAAEPSTLTVTKPTGEVTTSVTNLGGSGAASAPGPAGTKAAEVAPNTTGAGASQATVGAQGAGAGNGQQAAAAEARGAAELRPLDDPEPPMKPVLPDGSQLKGAAFVDVAFVAHSGPVLATEQEEGFELYHHHSPFFVHSFTENGKTEAKKVVKAKKFNVKKMTYGGVELDFAAPFEPLEAGYAGMTVFYEKNVKTPFAFALFTLKNNETDTDNVHYDVWVHRDLKWVKTEELDGFYRLMRALELKNNLGPMAELAPKFSEKLAELAAATRGMLPNVFSLDLRQDDTAKFGSVVVDKDADLVDGLNMLKQEFKPRMLSNPVGWVDFSLDSVALHGTRYLGLKLPMVGVHAVYTYFRNTPDRYARFPAVLELVQKLKGHNKPVFKHWFYLYVGANEWRLHFHTEDKLDDHDVFDMLNSRLYEYHRVSEFHKGALMLDLDTKFSHVSMGRFVDAFEFFHDPASTNSPVPEGFLLYRHTMTTENTTFLLPFLKLQGEVRETGFKLPFSQYFLYYKVGHLVPFVVVLAQKDNVTGQPTHHWYYLKGYDLVKFKFAGANDVDPDDHANKAVVTAKFKELLLAAPTPLDEADVLKVEPTTKPLMPVFPASDATVFSKPVNGVGAEQVLTGAQPKVGSDGVLDAWAHTARTASQVDARPKTVLDLADAVLPGPDSPTRSDTPPGSGDNRAGSQGPPVDTQRTELETGSPSEAPTLDFNDQKYDAYGTAGDTCI</sequence>
<evidence type="ECO:0000313" key="2">
    <source>
        <dbReference type="EMBL" id="UKK01865.2"/>
    </source>
</evidence>
<feature type="compositionally biased region" description="Low complexity" evidence="1">
    <location>
        <begin position="2913"/>
        <end position="2923"/>
    </location>
</feature>
<feature type="compositionally biased region" description="Low complexity" evidence="1">
    <location>
        <begin position="2196"/>
        <end position="2208"/>
    </location>
</feature>
<reference evidence="2" key="1">
    <citation type="submission" date="2022-07" db="EMBL/GenBank/DDBJ databases">
        <title>Evaluation of T. orientalis genome assembly methods using nanopore sequencing and analysis of variation between genomes.</title>
        <authorList>
            <person name="Yam J."/>
            <person name="Micallef M.L."/>
            <person name="Liu M."/>
            <person name="Djordjevic S.P."/>
            <person name="Bogema D.R."/>
            <person name="Jenkins C."/>
        </authorList>
    </citation>
    <scope>NUCLEOTIDE SEQUENCE</scope>
    <source>
        <strain evidence="2">Goon Nure</strain>
    </source>
</reference>
<feature type="compositionally biased region" description="Low complexity" evidence="1">
    <location>
        <begin position="2802"/>
        <end position="2816"/>
    </location>
</feature>
<protein>
    <submittedName>
        <fullName evidence="2">Uncharacterized protein</fullName>
    </submittedName>
</protein>
<dbReference type="EMBL" id="CP056071">
    <property type="protein sequence ID" value="UKK01865.2"/>
    <property type="molecule type" value="Genomic_DNA"/>
</dbReference>
<dbReference type="PANTHER" id="PTHR12460">
    <property type="entry name" value="CYCLIN-DEPENDENT KINASE INHIBITOR-RELATED PROTEIN"/>
    <property type="match status" value="1"/>
</dbReference>
<feature type="compositionally biased region" description="Polar residues" evidence="1">
    <location>
        <begin position="2870"/>
        <end position="2888"/>
    </location>
</feature>
<feature type="compositionally biased region" description="Polar residues" evidence="1">
    <location>
        <begin position="2817"/>
        <end position="2830"/>
    </location>
</feature>
<feature type="region of interest" description="Disordered" evidence="1">
    <location>
        <begin position="596"/>
        <end position="649"/>
    </location>
</feature>
<feature type="region of interest" description="Disordered" evidence="1">
    <location>
        <begin position="34"/>
        <end position="53"/>
    </location>
</feature>
<feature type="region of interest" description="Disordered" evidence="1">
    <location>
        <begin position="2184"/>
        <end position="2221"/>
    </location>
</feature>
<gene>
    <name evidence="2" type="ORF">MACK_001218</name>
</gene>
<feature type="compositionally biased region" description="Gly residues" evidence="1">
    <location>
        <begin position="612"/>
        <end position="624"/>
    </location>
</feature>
<feature type="compositionally biased region" description="Low complexity" evidence="1">
    <location>
        <begin position="2931"/>
        <end position="2940"/>
    </location>
</feature>
<evidence type="ECO:0000313" key="3">
    <source>
        <dbReference type="Proteomes" id="UP000244811"/>
    </source>
</evidence>
<accession>A0A976MCI7</accession>
<feature type="region of interest" description="Disordered" evidence="1">
    <location>
        <begin position="3525"/>
        <end position="3590"/>
    </location>
</feature>
<dbReference type="Proteomes" id="UP000244811">
    <property type="component" value="Chromosome 2"/>
</dbReference>
<evidence type="ECO:0000256" key="1">
    <source>
        <dbReference type="SAM" id="MobiDB-lite"/>
    </source>
</evidence>